<dbReference type="Proteomes" id="UP000057134">
    <property type="component" value="Chromosome"/>
</dbReference>
<organism evidence="1 2">
    <name type="scientific">Mycolicibacterium fortuitum</name>
    <name type="common">Mycobacterium fortuitum</name>
    <dbReference type="NCBI Taxonomy" id="1766"/>
    <lineage>
        <taxon>Bacteria</taxon>
        <taxon>Bacillati</taxon>
        <taxon>Actinomycetota</taxon>
        <taxon>Actinomycetes</taxon>
        <taxon>Mycobacteriales</taxon>
        <taxon>Mycobacteriaceae</taxon>
        <taxon>Mycolicibacterium</taxon>
    </lineage>
</organism>
<accession>A0A0N9XXD2</accession>
<keyword evidence="2" id="KW-1185">Reference proteome</keyword>
<name>A0A0N9XXD2_MYCFO</name>
<evidence type="ECO:0000313" key="1">
    <source>
        <dbReference type="EMBL" id="ALI28806.1"/>
    </source>
</evidence>
<dbReference type="EMBL" id="CP011269">
    <property type="protein sequence ID" value="ALI28806.1"/>
    <property type="molecule type" value="Genomic_DNA"/>
</dbReference>
<protein>
    <submittedName>
        <fullName evidence="1">Uncharacterized protein</fullName>
    </submittedName>
</protein>
<dbReference type="KEGG" id="mft:XA26_50110"/>
<dbReference type="PATRIC" id="fig|1766.6.peg.4986"/>
<sequence>MDRDLDRIASLSYPDETYREEAELPIEGVGVVNVVTEVSPADPRYGFTDVTLARYRGGELTAPVPLAGSVCESTVARCMHEHWCDVERLMRCVRGDTKTLYVLDIDWEIDDVDDSDCSDEPDPGLTPRILEIAEIAKTTPVEGVPPGPGRP</sequence>
<gene>
    <name evidence="1" type="ORF">XA26_50110</name>
</gene>
<evidence type="ECO:0000313" key="2">
    <source>
        <dbReference type="Proteomes" id="UP000057134"/>
    </source>
</evidence>
<proteinExistence type="predicted"/>
<dbReference type="AlphaFoldDB" id="A0A0N9XXD2"/>
<reference evidence="1 2" key="1">
    <citation type="journal article" date="2015" name="MBio">
        <title>Enzymatic Degradation of Phenazines Can Generate Energy and Protect Sensitive Organisms from Toxicity.</title>
        <authorList>
            <person name="Costa K.C."/>
            <person name="Bergkessel M."/>
            <person name="Saunders S."/>
            <person name="Korlach J."/>
            <person name="Newman D.K."/>
        </authorList>
    </citation>
    <scope>NUCLEOTIDE SEQUENCE [LARGE SCALE GENOMIC DNA]</scope>
    <source>
        <strain evidence="1 2">CT6</strain>
    </source>
</reference>